<dbReference type="SUPFAM" id="SSF56024">
    <property type="entry name" value="Phospholipase D/nuclease"/>
    <property type="match status" value="1"/>
</dbReference>
<dbReference type="Gene3D" id="3.30.870.10">
    <property type="entry name" value="Endonuclease Chain A"/>
    <property type="match status" value="1"/>
</dbReference>
<name>A0A0E3LDH7_9EURY</name>
<keyword evidence="3" id="KW-0443">Lipid metabolism</keyword>
<dbReference type="Pfam" id="PF13091">
    <property type="entry name" value="PLDc_2"/>
    <property type="match status" value="1"/>
</dbReference>
<accession>A0A0E3LDH7</accession>
<evidence type="ECO:0000256" key="3">
    <source>
        <dbReference type="ARBA" id="ARBA00023098"/>
    </source>
</evidence>
<dbReference type="PROSITE" id="PS50035">
    <property type="entry name" value="PLD"/>
    <property type="match status" value="1"/>
</dbReference>
<evidence type="ECO:0000256" key="2">
    <source>
        <dbReference type="ARBA" id="ARBA00022963"/>
    </source>
</evidence>
<dbReference type="KEGG" id="msj:MSSAC_2701"/>
<dbReference type="STRING" id="1434118.MSSAC_2701"/>
<evidence type="ECO:0000256" key="1">
    <source>
        <dbReference type="ARBA" id="ARBA00022801"/>
    </source>
</evidence>
<dbReference type="GO" id="GO:0016891">
    <property type="term" value="F:RNA endonuclease activity producing 5'-phosphomonoesters, hydrolytic mechanism"/>
    <property type="evidence" value="ECO:0007669"/>
    <property type="project" value="TreeGrafter"/>
</dbReference>
<evidence type="ECO:0000313" key="5">
    <source>
        <dbReference type="EMBL" id="AKB37291.1"/>
    </source>
</evidence>
<dbReference type="EMBL" id="CP009508">
    <property type="protein sequence ID" value="AKB37291.1"/>
    <property type="molecule type" value="Genomic_DNA"/>
</dbReference>
<dbReference type="InterPro" id="IPR051406">
    <property type="entry name" value="PLD_domain"/>
</dbReference>
<dbReference type="GO" id="GO:0016740">
    <property type="term" value="F:transferase activity"/>
    <property type="evidence" value="ECO:0007669"/>
    <property type="project" value="UniProtKB-KW"/>
</dbReference>
<protein>
    <submittedName>
        <fullName evidence="5">Cardiolipin synthetase</fullName>
        <ecNumber evidence="5">2.7.8.-</ecNumber>
    </submittedName>
</protein>
<dbReference type="InterPro" id="IPR025202">
    <property type="entry name" value="PLD-like_dom"/>
</dbReference>
<dbReference type="PANTHER" id="PTHR43856:SF1">
    <property type="entry name" value="MITOCHONDRIAL CARDIOLIPIN HYDROLASE"/>
    <property type="match status" value="1"/>
</dbReference>
<dbReference type="PANTHER" id="PTHR43856">
    <property type="entry name" value="CARDIOLIPIN HYDROLASE"/>
    <property type="match status" value="1"/>
</dbReference>
<dbReference type="PATRIC" id="fig|1434118.4.peg.3522"/>
<feature type="domain" description="PLD phosphodiesterase" evidence="4">
    <location>
        <begin position="76"/>
        <end position="103"/>
    </location>
</feature>
<keyword evidence="5" id="KW-0808">Transferase</keyword>
<dbReference type="SMART" id="SM00155">
    <property type="entry name" value="PLDc"/>
    <property type="match status" value="1"/>
</dbReference>
<sequence>MGTVIADLINSAEDDLFLTAYILSNPEIIEHMHSALARGVRIRVIMASPERQNVEIMDKIRDLEKKYPHMKLVGITDLTMHAKVLVSDRKTALVSSANLTFSGMTKNYEMGLLVNSCEIAQQIENVLLKIWKSA</sequence>
<dbReference type="GO" id="GO:0016042">
    <property type="term" value="P:lipid catabolic process"/>
    <property type="evidence" value="ECO:0007669"/>
    <property type="project" value="UniProtKB-KW"/>
</dbReference>
<proteinExistence type="predicted"/>
<keyword evidence="1" id="KW-0378">Hydrolase</keyword>
<dbReference type="Proteomes" id="UP000033123">
    <property type="component" value="Chromosome"/>
</dbReference>
<dbReference type="AlphaFoldDB" id="A0A0E3LDH7"/>
<gene>
    <name evidence="5" type="ORF">MSSAC_2701</name>
</gene>
<keyword evidence="2" id="KW-0442">Lipid degradation</keyword>
<dbReference type="EC" id="2.7.8.-" evidence="5"/>
<dbReference type="HOGENOM" id="CLU_136188_0_0_2"/>
<reference evidence="5 6" key="1">
    <citation type="submission" date="2014-07" db="EMBL/GenBank/DDBJ databases">
        <title>Methanogenic archaea and the global carbon cycle.</title>
        <authorList>
            <person name="Henriksen J.R."/>
            <person name="Luke J."/>
            <person name="Reinhart S."/>
            <person name="Benedict M.N."/>
            <person name="Youngblut N.D."/>
            <person name="Metcalf M.E."/>
            <person name="Whitaker R.J."/>
            <person name="Metcalf W.W."/>
        </authorList>
    </citation>
    <scope>NUCLEOTIDE SEQUENCE [LARGE SCALE GENOMIC DNA]</scope>
    <source>
        <strain evidence="5 6">C2J</strain>
    </source>
</reference>
<organism evidence="5 6">
    <name type="scientific">Methanosarcina siciliae C2J</name>
    <dbReference type="NCBI Taxonomy" id="1434118"/>
    <lineage>
        <taxon>Archaea</taxon>
        <taxon>Methanobacteriati</taxon>
        <taxon>Methanobacteriota</taxon>
        <taxon>Stenosarchaea group</taxon>
        <taxon>Methanomicrobia</taxon>
        <taxon>Methanosarcinales</taxon>
        <taxon>Methanosarcinaceae</taxon>
        <taxon>Methanosarcina</taxon>
    </lineage>
</organism>
<evidence type="ECO:0000259" key="4">
    <source>
        <dbReference type="PROSITE" id="PS50035"/>
    </source>
</evidence>
<dbReference type="InterPro" id="IPR001736">
    <property type="entry name" value="PLipase_D/transphosphatidylase"/>
</dbReference>
<evidence type="ECO:0000313" key="6">
    <source>
        <dbReference type="Proteomes" id="UP000033123"/>
    </source>
</evidence>